<dbReference type="Gene3D" id="3.90.1340.10">
    <property type="entry name" value="Phage tail collar domain"/>
    <property type="match status" value="1"/>
</dbReference>
<accession>A0A7L8G855</accession>
<evidence type="ECO:0000256" key="1">
    <source>
        <dbReference type="SAM" id="MobiDB-lite"/>
    </source>
</evidence>
<feature type="domain" description="Phage tail collar" evidence="2">
    <location>
        <begin position="13"/>
        <end position="75"/>
    </location>
</feature>
<dbReference type="EMBL" id="MT708550">
    <property type="protein sequence ID" value="QOE32750.1"/>
    <property type="molecule type" value="Genomic_DNA"/>
</dbReference>
<protein>
    <submittedName>
        <fullName evidence="3">Collar protein</fullName>
    </submittedName>
</protein>
<feature type="region of interest" description="Disordered" evidence="1">
    <location>
        <begin position="183"/>
        <end position="216"/>
    </location>
</feature>
<gene>
    <name evidence="3" type="ORF">CPT_Mano_017</name>
</gene>
<proteinExistence type="predicted"/>
<reference evidence="3 4" key="1">
    <citation type="submission" date="2020-07" db="EMBL/GenBank/DDBJ databases">
        <title>Complete genome sequence of Achromobacter sp. phage Mano.</title>
        <authorList>
            <person name="Bartz M.L."/>
            <person name="Yao G.W."/>
            <person name="Le T."/>
            <person name="Gonzalez C."/>
            <person name="Young R."/>
            <person name="Liu M."/>
        </authorList>
    </citation>
    <scope>NUCLEOTIDE SEQUENCE [LARGE SCALE GENOMIC DNA]</scope>
</reference>
<dbReference type="Pfam" id="PF07484">
    <property type="entry name" value="Collar"/>
    <property type="match status" value="1"/>
</dbReference>
<dbReference type="SUPFAM" id="SSF88874">
    <property type="entry name" value="Receptor-binding domain of short tail fibre protein gp12"/>
    <property type="match status" value="1"/>
</dbReference>
<dbReference type="Proteomes" id="UP000516893">
    <property type="component" value="Segment"/>
</dbReference>
<keyword evidence="4" id="KW-1185">Reference proteome</keyword>
<evidence type="ECO:0000313" key="4">
    <source>
        <dbReference type="Proteomes" id="UP000516893"/>
    </source>
</evidence>
<sequence>MAATLDLWAGMTGTMLPYAFSTPPDNTSWLLCDGRVLLASTPHTNLRAKLITDGFQFGQDGSGNPRIPDLRGRVPAGKDDMGGAAAGRLTAAGSGVNGTALGATGGAETHTLAAGQMPNHTHSGTTGNENATHTHAGTTGTESNTHVHNSSNYLWDTGSGTSGLGSPGGGTSGYAVQTTAPNNTSHTHAFTTGGQSSNHQHAFTTSAAGSGQAHNNTQPTIVTNWIIKT</sequence>
<dbReference type="InterPro" id="IPR011083">
    <property type="entry name" value="Phage_tail_collar_dom"/>
</dbReference>
<organism evidence="3 4">
    <name type="scientific">Achromobacter phage Mano</name>
    <dbReference type="NCBI Taxonomy" id="2767570"/>
    <lineage>
        <taxon>Viruses</taxon>
        <taxon>Duplodnaviria</taxon>
        <taxon>Heunggongvirae</taxon>
        <taxon>Uroviricota</taxon>
        <taxon>Caudoviricetes</taxon>
        <taxon>Manovirus</taxon>
        <taxon>Manovirus Mano</taxon>
    </lineage>
</organism>
<name>A0A7L8G855_9CAUD</name>
<dbReference type="InterPro" id="IPR037053">
    <property type="entry name" value="Phage_tail_collar_dom_sf"/>
</dbReference>
<evidence type="ECO:0000313" key="3">
    <source>
        <dbReference type="EMBL" id="QOE32750.1"/>
    </source>
</evidence>
<evidence type="ECO:0000259" key="2">
    <source>
        <dbReference type="Pfam" id="PF07484"/>
    </source>
</evidence>